<feature type="compositionally biased region" description="Acidic residues" evidence="2">
    <location>
        <begin position="33"/>
        <end position="50"/>
    </location>
</feature>
<evidence type="ECO:0000259" key="3">
    <source>
        <dbReference type="PROSITE" id="PS50222"/>
    </source>
</evidence>
<evidence type="ECO:0000313" key="5">
    <source>
        <dbReference type="EMBL" id="CAF3806308.1"/>
    </source>
</evidence>
<evidence type="ECO:0000256" key="1">
    <source>
        <dbReference type="ARBA" id="ARBA00022837"/>
    </source>
</evidence>
<dbReference type="PROSITE" id="PS50222">
    <property type="entry name" value="EF_HAND_2"/>
    <property type="match status" value="1"/>
</dbReference>
<comment type="caution">
    <text evidence="5">The sequence shown here is derived from an EMBL/GenBank/DDBJ whole genome shotgun (WGS) entry which is preliminary data.</text>
</comment>
<dbReference type="AlphaFoldDB" id="A0A8S2JNJ4"/>
<dbReference type="Proteomes" id="UP000676336">
    <property type="component" value="Unassembled WGS sequence"/>
</dbReference>
<dbReference type="InterPro" id="IPR018247">
    <property type="entry name" value="EF_Hand_1_Ca_BS"/>
</dbReference>
<keyword evidence="1" id="KW-0106">Calcium</keyword>
<evidence type="ECO:0000256" key="2">
    <source>
        <dbReference type="SAM" id="MobiDB-lite"/>
    </source>
</evidence>
<dbReference type="GO" id="GO:0005509">
    <property type="term" value="F:calcium ion binding"/>
    <property type="evidence" value="ECO:0007669"/>
    <property type="project" value="InterPro"/>
</dbReference>
<proteinExistence type="predicted"/>
<accession>A0A8S2JNJ4</accession>
<dbReference type="EMBL" id="CAJOBJ010000226">
    <property type="protein sequence ID" value="CAF3806308.1"/>
    <property type="molecule type" value="Genomic_DNA"/>
</dbReference>
<name>A0A8S2JNJ4_9BILA</name>
<gene>
    <name evidence="5" type="ORF">GIL414_LOCUS1378</name>
    <name evidence="4" type="ORF">SMN809_LOCUS284</name>
</gene>
<dbReference type="SUPFAM" id="SSF47473">
    <property type="entry name" value="EF-hand"/>
    <property type="match status" value="1"/>
</dbReference>
<evidence type="ECO:0000313" key="4">
    <source>
        <dbReference type="EMBL" id="CAF3784074.1"/>
    </source>
</evidence>
<feature type="region of interest" description="Disordered" evidence="2">
    <location>
        <begin position="33"/>
        <end position="83"/>
    </location>
</feature>
<dbReference type="Proteomes" id="UP000681720">
    <property type="component" value="Unassembled WGS sequence"/>
</dbReference>
<feature type="domain" description="EF-hand" evidence="3">
    <location>
        <begin position="156"/>
        <end position="188"/>
    </location>
</feature>
<dbReference type="InterPro" id="IPR011992">
    <property type="entry name" value="EF-hand-dom_pair"/>
</dbReference>
<protein>
    <recommendedName>
        <fullName evidence="3">EF-hand domain-containing protein</fullName>
    </recommendedName>
</protein>
<evidence type="ECO:0000313" key="6">
    <source>
        <dbReference type="Proteomes" id="UP000681720"/>
    </source>
</evidence>
<reference evidence="5" key="1">
    <citation type="submission" date="2021-02" db="EMBL/GenBank/DDBJ databases">
        <authorList>
            <person name="Nowell W R."/>
        </authorList>
    </citation>
    <scope>NUCLEOTIDE SEQUENCE</scope>
</reference>
<sequence length="188" mass="20301">MASKPNLKRNLDVLMMDNTNELGKNICECDESISDPDYSDAETESDDISTDECISKEDNPSDSFSSLNMSSEGNYRSSFHHAGTNHNGQGFSSADSAGPTETLTYEIGLDVAVAGFTQNPIEYEKYTQSANSTKGHTYGVGPDVGIGAPHVARTSNQYDPAAAMFHFADVNNDGRIDQGEFGSFMRSV</sequence>
<dbReference type="InterPro" id="IPR002048">
    <property type="entry name" value="EF_hand_dom"/>
</dbReference>
<dbReference type="PROSITE" id="PS00018">
    <property type="entry name" value="EF_HAND_1"/>
    <property type="match status" value="1"/>
</dbReference>
<dbReference type="EMBL" id="CAJOBI010000027">
    <property type="protein sequence ID" value="CAF3784074.1"/>
    <property type="molecule type" value="Genomic_DNA"/>
</dbReference>
<feature type="compositionally biased region" description="Polar residues" evidence="2">
    <location>
        <begin position="61"/>
        <end position="77"/>
    </location>
</feature>
<organism evidence="5 6">
    <name type="scientific">Rotaria magnacalcarata</name>
    <dbReference type="NCBI Taxonomy" id="392030"/>
    <lineage>
        <taxon>Eukaryota</taxon>
        <taxon>Metazoa</taxon>
        <taxon>Spiralia</taxon>
        <taxon>Gnathifera</taxon>
        <taxon>Rotifera</taxon>
        <taxon>Eurotatoria</taxon>
        <taxon>Bdelloidea</taxon>
        <taxon>Philodinida</taxon>
        <taxon>Philodinidae</taxon>
        <taxon>Rotaria</taxon>
    </lineage>
</organism>